<feature type="domain" description="R3H" evidence="6">
    <location>
        <begin position="132"/>
        <end position="198"/>
    </location>
</feature>
<dbReference type="AlphaFoldDB" id="A0A7C5HFH3"/>
<keyword evidence="4" id="KW-0143">Chaperone</keyword>
<dbReference type="InterPro" id="IPR039247">
    <property type="entry name" value="KhpB"/>
</dbReference>
<evidence type="ECO:0000259" key="6">
    <source>
        <dbReference type="PROSITE" id="PS51061"/>
    </source>
</evidence>
<dbReference type="Gene3D" id="3.30.1370.50">
    <property type="entry name" value="R3H-like domain"/>
    <property type="match status" value="1"/>
</dbReference>
<evidence type="ECO:0000256" key="3">
    <source>
        <dbReference type="ARBA" id="ARBA00022960"/>
    </source>
</evidence>
<dbReference type="EMBL" id="DRTB01000056">
    <property type="protein sequence ID" value="HHE04591.1"/>
    <property type="molecule type" value="Genomic_DNA"/>
</dbReference>
<dbReference type="InterPro" id="IPR032782">
    <property type="entry name" value="KhpB_N"/>
</dbReference>
<dbReference type="InterPro" id="IPR034079">
    <property type="entry name" value="R3H_KhpB"/>
</dbReference>
<dbReference type="Pfam" id="PF13083">
    <property type="entry name" value="KH_KhpA-B"/>
    <property type="match status" value="1"/>
</dbReference>
<keyword evidence="3" id="KW-0133">Cell shape</keyword>
<dbReference type="Proteomes" id="UP000886110">
    <property type="component" value="Unassembled WGS sequence"/>
</dbReference>
<keyword evidence="2" id="KW-0694">RNA-binding</keyword>
<organism evidence="7">
    <name type="scientific">candidate division WOR-3 bacterium</name>
    <dbReference type="NCBI Taxonomy" id="2052148"/>
    <lineage>
        <taxon>Bacteria</taxon>
        <taxon>Bacteria division WOR-3</taxon>
    </lineage>
</organism>
<dbReference type="Pfam" id="PF14804">
    <property type="entry name" value="Jag_N"/>
    <property type="match status" value="1"/>
</dbReference>
<accession>A0A7C5HFH3</accession>
<dbReference type="PANTHER" id="PTHR35800">
    <property type="entry name" value="PROTEIN JAG"/>
    <property type="match status" value="1"/>
</dbReference>
<dbReference type="Pfam" id="PF01424">
    <property type="entry name" value="R3H"/>
    <property type="match status" value="1"/>
</dbReference>
<keyword evidence="1" id="KW-0963">Cytoplasm</keyword>
<dbReference type="GO" id="GO:0071555">
    <property type="term" value="P:cell wall organization"/>
    <property type="evidence" value="ECO:0007669"/>
    <property type="project" value="UniProtKB-KW"/>
</dbReference>
<dbReference type="SMART" id="SM00393">
    <property type="entry name" value="R3H"/>
    <property type="match status" value="1"/>
</dbReference>
<evidence type="ECO:0000256" key="5">
    <source>
        <dbReference type="ARBA" id="ARBA00023316"/>
    </source>
</evidence>
<dbReference type="PROSITE" id="PS51061">
    <property type="entry name" value="R3H"/>
    <property type="match status" value="1"/>
</dbReference>
<evidence type="ECO:0000256" key="1">
    <source>
        <dbReference type="ARBA" id="ARBA00022490"/>
    </source>
</evidence>
<dbReference type="InterPro" id="IPR038247">
    <property type="entry name" value="Jag_N_dom_sf"/>
</dbReference>
<dbReference type="InterPro" id="IPR001374">
    <property type="entry name" value="R3H_dom"/>
</dbReference>
<dbReference type="GO" id="GO:0008360">
    <property type="term" value="P:regulation of cell shape"/>
    <property type="evidence" value="ECO:0007669"/>
    <property type="project" value="UniProtKB-KW"/>
</dbReference>
<dbReference type="InterPro" id="IPR038008">
    <property type="entry name" value="Jag_KH"/>
</dbReference>
<comment type="caution">
    <text evidence="7">The sequence shown here is derived from an EMBL/GenBank/DDBJ whole genome shotgun (WGS) entry which is preliminary data.</text>
</comment>
<reference evidence="7" key="1">
    <citation type="journal article" date="2020" name="mSystems">
        <title>Genome- and Community-Level Interaction Insights into Carbon Utilization and Element Cycling Functions of Hydrothermarchaeota in Hydrothermal Sediment.</title>
        <authorList>
            <person name="Zhou Z."/>
            <person name="Liu Y."/>
            <person name="Xu W."/>
            <person name="Pan J."/>
            <person name="Luo Z.H."/>
            <person name="Li M."/>
        </authorList>
    </citation>
    <scope>NUCLEOTIDE SEQUENCE [LARGE SCALE GENOMIC DNA]</scope>
    <source>
        <strain evidence="7">HyVt-74</strain>
    </source>
</reference>
<dbReference type="InterPro" id="IPR036867">
    <property type="entry name" value="R3H_dom_sf"/>
</dbReference>
<dbReference type="SMART" id="SM01245">
    <property type="entry name" value="Jag_N"/>
    <property type="match status" value="1"/>
</dbReference>
<evidence type="ECO:0000256" key="4">
    <source>
        <dbReference type="ARBA" id="ARBA00023186"/>
    </source>
</evidence>
<dbReference type="Gene3D" id="3.30.30.80">
    <property type="entry name" value="probable RNA-binding protein from clostridium symbiosum atcc 14940"/>
    <property type="match status" value="1"/>
</dbReference>
<sequence length="199" mass="22576">MELVIVEGKDLEEALSKGLEKLSLTKDDVDWSVLAENDEMVKLRVTKKGTIEKLLKDIVEEFIEKFGAKGGVEIFKREQNEFYINIVTEDSDAVLIGKGGRNLEALQHLISRIVHRYEKTLDIVVDVSGYRKKKEHTLSTRAIAFAEEVKRTGREIFFEPLPASLRRVIHLAIANKEGVRTYTIGEGDLKKVVIAPSRR</sequence>
<evidence type="ECO:0000256" key="2">
    <source>
        <dbReference type="ARBA" id="ARBA00022884"/>
    </source>
</evidence>
<dbReference type="CDD" id="cd02414">
    <property type="entry name" value="KH-II_Jag"/>
    <property type="match status" value="1"/>
</dbReference>
<protein>
    <submittedName>
        <fullName evidence="7">KH domain-containing protein</fullName>
    </submittedName>
</protein>
<evidence type="ECO:0000313" key="7">
    <source>
        <dbReference type="EMBL" id="HHE04591.1"/>
    </source>
</evidence>
<dbReference type="GO" id="GO:0003723">
    <property type="term" value="F:RNA binding"/>
    <property type="evidence" value="ECO:0007669"/>
    <property type="project" value="UniProtKB-KW"/>
</dbReference>
<dbReference type="SUPFAM" id="SSF82708">
    <property type="entry name" value="R3H domain"/>
    <property type="match status" value="1"/>
</dbReference>
<dbReference type="Gene3D" id="3.30.300.20">
    <property type="match status" value="1"/>
</dbReference>
<proteinExistence type="predicted"/>
<gene>
    <name evidence="7" type="ORF">ENL19_00850</name>
</gene>
<dbReference type="CDD" id="cd02644">
    <property type="entry name" value="R3H_jag"/>
    <property type="match status" value="1"/>
</dbReference>
<name>A0A7C5HFH3_UNCW3</name>
<dbReference type="InterPro" id="IPR015946">
    <property type="entry name" value="KH_dom-like_a/b"/>
</dbReference>
<dbReference type="PANTHER" id="PTHR35800:SF1">
    <property type="entry name" value="RNA-BINDING PROTEIN KHPB"/>
    <property type="match status" value="1"/>
</dbReference>
<keyword evidence="5" id="KW-0961">Cell wall biogenesis/degradation</keyword>